<sequence length="246" mass="25905">MSRQENVPAGELPVTRRQMIGLLSGTLAVVASGQLFDASGVDTDLPTSTASGPFGDGFPGSIERRYRGTATTELPPTPLAPGSERPPVRHDVLVTVGPQSAPGGAEPATRNPFHLSIATADRDGPVPTGPGAVASTAVVLDPESGRRTVIDHWEIQAGADGVFSGVLRTEDRTTNALTSRRELVPGRSETTLLVTEALAGGTTLRGTVTEDEMEIRMVGNTVNRFADDALDRTRPFVTVVRASREQ</sequence>
<dbReference type="EMBL" id="CP058530">
    <property type="protein sequence ID" value="QLG29760.1"/>
    <property type="molecule type" value="Genomic_DNA"/>
</dbReference>
<evidence type="ECO:0000313" key="1">
    <source>
        <dbReference type="EMBL" id="QLG29760.1"/>
    </source>
</evidence>
<name>A0A7D5KW18_9EURY</name>
<accession>A0A7D5KW18</accession>
<keyword evidence="2" id="KW-1185">Reference proteome</keyword>
<proteinExistence type="predicted"/>
<dbReference type="KEGG" id="halg:HUG10_19340"/>
<geneLocation type="plasmid" evidence="1 2">
    <name>unnamed1</name>
</geneLocation>
<evidence type="ECO:0000313" key="2">
    <source>
        <dbReference type="Proteomes" id="UP000509750"/>
    </source>
</evidence>
<dbReference type="RefSeq" id="WP_179171334.1">
    <property type="nucleotide sequence ID" value="NZ_CP058530.1"/>
</dbReference>
<dbReference type="AlphaFoldDB" id="A0A7D5KW18"/>
<reference evidence="1 2" key="1">
    <citation type="submission" date="2020-07" db="EMBL/GenBank/DDBJ databases">
        <title>Gai3-2, isolated from salt lake.</title>
        <authorList>
            <person name="Cui H."/>
            <person name="Shi X."/>
        </authorList>
    </citation>
    <scope>NUCLEOTIDE SEQUENCE [LARGE SCALE GENOMIC DNA]</scope>
    <source>
        <strain evidence="1 2">Gai3-2</strain>
        <plasmid evidence="1 2">unnamed1</plasmid>
    </source>
</reference>
<dbReference type="GeneID" id="56031035"/>
<gene>
    <name evidence="1" type="ORF">HUG10_19340</name>
</gene>
<dbReference type="Proteomes" id="UP000509750">
    <property type="component" value="Plasmid unnamed1"/>
</dbReference>
<keyword evidence="1" id="KW-0614">Plasmid</keyword>
<organism evidence="1 2">
    <name type="scientific">Halorarum halophilum</name>
    <dbReference type="NCBI Taxonomy" id="2743090"/>
    <lineage>
        <taxon>Archaea</taxon>
        <taxon>Methanobacteriati</taxon>
        <taxon>Methanobacteriota</taxon>
        <taxon>Stenosarchaea group</taxon>
        <taxon>Halobacteria</taxon>
        <taxon>Halobacteriales</taxon>
        <taxon>Haloferacaceae</taxon>
        <taxon>Halorarum</taxon>
    </lineage>
</organism>
<protein>
    <submittedName>
        <fullName evidence="1">Uncharacterized protein</fullName>
    </submittedName>
</protein>